<dbReference type="GeneID" id="37218705"/>
<organism evidence="2 3">
    <name type="scientific">Aspergillus ibericus CBS 121593</name>
    <dbReference type="NCBI Taxonomy" id="1448316"/>
    <lineage>
        <taxon>Eukaryota</taxon>
        <taxon>Fungi</taxon>
        <taxon>Dikarya</taxon>
        <taxon>Ascomycota</taxon>
        <taxon>Pezizomycotina</taxon>
        <taxon>Eurotiomycetes</taxon>
        <taxon>Eurotiomycetidae</taxon>
        <taxon>Eurotiales</taxon>
        <taxon>Aspergillaceae</taxon>
        <taxon>Aspergillus</taxon>
        <taxon>Aspergillus subgen. Circumdati</taxon>
    </lineage>
</organism>
<evidence type="ECO:0000313" key="2">
    <source>
        <dbReference type="EMBL" id="RAK98526.1"/>
    </source>
</evidence>
<evidence type="ECO:0000256" key="1">
    <source>
        <dbReference type="SAM" id="SignalP"/>
    </source>
</evidence>
<dbReference type="Proteomes" id="UP000249402">
    <property type="component" value="Unassembled WGS sequence"/>
</dbReference>
<accession>A0A395GSY1</accession>
<name>A0A395GSY1_9EURO</name>
<keyword evidence="3" id="KW-1185">Reference proteome</keyword>
<dbReference type="AlphaFoldDB" id="A0A395GSY1"/>
<evidence type="ECO:0008006" key="4">
    <source>
        <dbReference type="Google" id="ProtNLM"/>
    </source>
</evidence>
<protein>
    <recommendedName>
        <fullName evidence="4">Secreted protein</fullName>
    </recommendedName>
</protein>
<dbReference type="VEuPathDB" id="FungiDB:BO80DRAFT_157888"/>
<sequence length="118" mass="12471">MHAAGMRGSSIALISGVAAAVFPLSSPSPRLSRACIGDRDSDANHPRKRAIRLVDPGGQAGPQWDCDQLPLVLPNLGDSSALLIRILATSFLGQSLVARAKGASPSATRRYYWHTLVP</sequence>
<reference evidence="2 3" key="1">
    <citation type="submission" date="2018-02" db="EMBL/GenBank/DDBJ databases">
        <title>The genomes of Aspergillus section Nigri reveals drivers in fungal speciation.</title>
        <authorList>
            <consortium name="DOE Joint Genome Institute"/>
            <person name="Vesth T.C."/>
            <person name="Nybo J."/>
            <person name="Theobald S."/>
            <person name="Brandl J."/>
            <person name="Frisvad J.C."/>
            <person name="Nielsen K.F."/>
            <person name="Lyhne E.K."/>
            <person name="Kogle M.E."/>
            <person name="Kuo A."/>
            <person name="Riley R."/>
            <person name="Clum A."/>
            <person name="Nolan M."/>
            <person name="Lipzen A."/>
            <person name="Salamov A."/>
            <person name="Henrissat B."/>
            <person name="Wiebenga A."/>
            <person name="De vries R.P."/>
            <person name="Grigoriev I.V."/>
            <person name="Mortensen U.H."/>
            <person name="Andersen M.R."/>
            <person name="Baker S.E."/>
        </authorList>
    </citation>
    <scope>NUCLEOTIDE SEQUENCE [LARGE SCALE GENOMIC DNA]</scope>
    <source>
        <strain evidence="2 3">CBS 121593</strain>
    </source>
</reference>
<feature type="chain" id="PRO_5017475633" description="Secreted protein" evidence="1">
    <location>
        <begin position="20"/>
        <end position="118"/>
    </location>
</feature>
<proteinExistence type="predicted"/>
<dbReference type="RefSeq" id="XP_025572854.1">
    <property type="nucleotide sequence ID" value="XM_025713840.1"/>
</dbReference>
<evidence type="ECO:0000313" key="3">
    <source>
        <dbReference type="Proteomes" id="UP000249402"/>
    </source>
</evidence>
<gene>
    <name evidence="2" type="ORF">BO80DRAFT_157888</name>
</gene>
<feature type="signal peptide" evidence="1">
    <location>
        <begin position="1"/>
        <end position="19"/>
    </location>
</feature>
<dbReference type="EMBL" id="KZ824453">
    <property type="protein sequence ID" value="RAK98526.1"/>
    <property type="molecule type" value="Genomic_DNA"/>
</dbReference>
<keyword evidence="1" id="KW-0732">Signal</keyword>